<dbReference type="InterPro" id="IPR008928">
    <property type="entry name" value="6-hairpin_glycosidase_sf"/>
</dbReference>
<dbReference type="Gene3D" id="1.50.10.10">
    <property type="match status" value="1"/>
</dbReference>
<dbReference type="AlphaFoldDB" id="A0A4V3I1Y6"/>
<protein>
    <submittedName>
        <fullName evidence="3">Unsaturated rhamnogalacturonyl hydrolase YteR</fullName>
    </submittedName>
</protein>
<feature type="signal peptide" evidence="2">
    <location>
        <begin position="1"/>
        <end position="17"/>
    </location>
</feature>
<feature type="chain" id="PRO_5020850360" evidence="2">
    <location>
        <begin position="18"/>
        <end position="383"/>
    </location>
</feature>
<dbReference type="SUPFAM" id="SSF48208">
    <property type="entry name" value="Six-hairpin glycosidases"/>
    <property type="match status" value="1"/>
</dbReference>
<name>A0A4V3I1Y6_9PEZI</name>
<dbReference type="InterPro" id="IPR012341">
    <property type="entry name" value="6hp_glycosidase-like_sf"/>
</dbReference>
<dbReference type="EMBL" id="QAPF01000257">
    <property type="protein sequence ID" value="TEA12374.1"/>
    <property type="molecule type" value="Genomic_DNA"/>
</dbReference>
<dbReference type="PANTHER" id="PTHR33886:SF9">
    <property type="entry name" value="UNSATURATED RHAMNOGALACTURONAN HYDROLASE (EUROFUNG)"/>
    <property type="match status" value="1"/>
</dbReference>
<proteinExistence type="predicted"/>
<dbReference type="InterPro" id="IPR052043">
    <property type="entry name" value="PolySaccharide_Degr_Enz"/>
</dbReference>
<dbReference type="Proteomes" id="UP000295604">
    <property type="component" value="Unassembled WGS sequence"/>
</dbReference>
<dbReference type="PANTHER" id="PTHR33886">
    <property type="entry name" value="UNSATURATED RHAMNOGALACTURONAN HYDROLASE (EUROFUNG)"/>
    <property type="match status" value="1"/>
</dbReference>
<evidence type="ECO:0000256" key="2">
    <source>
        <dbReference type="SAM" id="SignalP"/>
    </source>
</evidence>
<keyword evidence="4" id="KW-1185">Reference proteome</keyword>
<keyword evidence="1 3" id="KW-0378">Hydrolase</keyword>
<comment type="caution">
    <text evidence="3">The sequence shown here is derived from an EMBL/GenBank/DDBJ whole genome shotgun (WGS) entry which is preliminary data.</text>
</comment>
<accession>A0A4V3I1Y6</accession>
<evidence type="ECO:0000256" key="1">
    <source>
        <dbReference type="ARBA" id="ARBA00022801"/>
    </source>
</evidence>
<dbReference type="GO" id="GO:0016787">
    <property type="term" value="F:hydrolase activity"/>
    <property type="evidence" value="ECO:0007669"/>
    <property type="project" value="UniProtKB-KW"/>
</dbReference>
<keyword evidence="2" id="KW-0732">Signal</keyword>
<dbReference type="Pfam" id="PF07470">
    <property type="entry name" value="Glyco_hydro_88"/>
    <property type="match status" value="1"/>
</dbReference>
<evidence type="ECO:0000313" key="4">
    <source>
        <dbReference type="Proteomes" id="UP000295604"/>
    </source>
</evidence>
<evidence type="ECO:0000313" key="3">
    <source>
        <dbReference type="EMBL" id="TEA12374.1"/>
    </source>
</evidence>
<reference evidence="3 4" key="1">
    <citation type="submission" date="2018-11" db="EMBL/GenBank/DDBJ databases">
        <title>Genome sequence and assembly of Colletotrichum sidae.</title>
        <authorList>
            <person name="Gan P."/>
            <person name="Shirasu K."/>
        </authorList>
    </citation>
    <scope>NUCLEOTIDE SEQUENCE [LARGE SCALE GENOMIC DNA]</scope>
    <source>
        <strain evidence="3 4">CBS 518.97</strain>
    </source>
</reference>
<sequence length="383" mass="42725">MRSIATVVALAGALVVAQKKPAPYSQRLASSFIARLAPIDAGYGPAVLWEGIARAGAQAAATKGDESLLRAAEAAVSSLVSEDGTLDGWDPDWYSLDDLRIGNNLLYFYQRTKDAKLKVAADGLRQQLNRWPRTPSGGFWHRAPIYEDQMWLDGIYMADTFYATYTHLFEKDNTTAWEEIALQFDLIEEHTRNHTSNLLVHGYDEAKDAVWADPVTGASPLVWNRAVGWYFMALVETLQVYPQALPGYDRLLEYFVTLADGLARSQDKKGGWWLIMNEGYEKRKGNYIESSATAMFSYGLLRGVRDGLLDVKYQKVGLKAYKLLTKDFIRDDKNGSISFLGTVQVGSLNSNASFEYYTSIPVVENDTRGSGSFIFAAIEEELI</sequence>
<dbReference type="InterPro" id="IPR010905">
    <property type="entry name" value="Glyco_hydro_88"/>
</dbReference>
<dbReference type="GO" id="GO:0005975">
    <property type="term" value="P:carbohydrate metabolic process"/>
    <property type="evidence" value="ECO:0007669"/>
    <property type="project" value="InterPro"/>
</dbReference>
<organism evidence="3 4">
    <name type="scientific">Colletotrichum sidae</name>
    <dbReference type="NCBI Taxonomy" id="1347389"/>
    <lineage>
        <taxon>Eukaryota</taxon>
        <taxon>Fungi</taxon>
        <taxon>Dikarya</taxon>
        <taxon>Ascomycota</taxon>
        <taxon>Pezizomycotina</taxon>
        <taxon>Sordariomycetes</taxon>
        <taxon>Hypocreomycetidae</taxon>
        <taxon>Glomerellales</taxon>
        <taxon>Glomerellaceae</taxon>
        <taxon>Colletotrichum</taxon>
        <taxon>Colletotrichum orbiculare species complex</taxon>
    </lineage>
</organism>
<gene>
    <name evidence="3" type="primary">yteR-5</name>
    <name evidence="3" type="ORF">C8034_v006196</name>
</gene>